<gene>
    <name evidence="1" type="ORF">GBM96_07760</name>
</gene>
<dbReference type="Proteomes" id="UP000469462">
    <property type="component" value="Unassembled WGS sequence"/>
</dbReference>
<protein>
    <submittedName>
        <fullName evidence="1">Uncharacterized protein</fullName>
    </submittedName>
</protein>
<organism evidence="1 2">
    <name type="scientific">Sutterella seckii</name>
    <dbReference type="NCBI Taxonomy" id="1944635"/>
    <lineage>
        <taxon>Bacteria</taxon>
        <taxon>Pseudomonadati</taxon>
        <taxon>Pseudomonadota</taxon>
        <taxon>Betaproteobacteria</taxon>
        <taxon>Burkholderiales</taxon>
        <taxon>Sutterellaceae</taxon>
        <taxon>Sutterella</taxon>
    </lineage>
</organism>
<evidence type="ECO:0000313" key="2">
    <source>
        <dbReference type="Proteomes" id="UP000469462"/>
    </source>
</evidence>
<dbReference type="AlphaFoldDB" id="A0AAI9SB63"/>
<reference evidence="1 2" key="1">
    <citation type="submission" date="2019-10" db="EMBL/GenBank/DDBJ databases">
        <title>Genome diversity of Sutterella seckii.</title>
        <authorList>
            <person name="Chaplin A.V."/>
            <person name="Sokolova S.R."/>
            <person name="Mosin K.A."/>
            <person name="Ivanova E.L."/>
            <person name="Kochetkova T.O."/>
            <person name="Goltsov A.Y."/>
            <person name="Trofimov D.Y."/>
            <person name="Efimov B.A."/>
        </authorList>
    </citation>
    <scope>NUCLEOTIDE SEQUENCE [LARGE SCALE GENOMIC DNA]</scope>
    <source>
        <strain evidence="1 2">ASD3426</strain>
    </source>
</reference>
<name>A0AAI9SB63_9BURK</name>
<sequence>MSYTAFQRKPPKGRCYSVRELCVLLGSASTPLRADKLTRTIHSLSRQVPGGDVHCKRTRVRLPDGREFDSYVIDDIGLLLLLQWQENGGRFPALYAALKTQPIEEEE</sequence>
<evidence type="ECO:0000313" key="1">
    <source>
        <dbReference type="EMBL" id="KAB7650792.1"/>
    </source>
</evidence>
<keyword evidence="2" id="KW-1185">Reference proteome</keyword>
<dbReference type="RefSeq" id="WP_139688058.1">
    <property type="nucleotide sequence ID" value="NZ_WEHW01000028.1"/>
</dbReference>
<accession>A0AAI9SB63</accession>
<dbReference type="EMBL" id="WEHW01000028">
    <property type="protein sequence ID" value="KAB7650792.1"/>
    <property type="molecule type" value="Genomic_DNA"/>
</dbReference>
<comment type="caution">
    <text evidence="1">The sequence shown here is derived from an EMBL/GenBank/DDBJ whole genome shotgun (WGS) entry which is preliminary data.</text>
</comment>
<proteinExistence type="predicted"/>